<dbReference type="GO" id="GO:0016020">
    <property type="term" value="C:membrane"/>
    <property type="evidence" value="ECO:0007669"/>
    <property type="project" value="UniProtKB-SubCell"/>
</dbReference>
<evidence type="ECO:0000256" key="1">
    <source>
        <dbReference type="ARBA" id="ARBA00004370"/>
    </source>
</evidence>
<evidence type="ECO:0000313" key="7">
    <source>
        <dbReference type="EMBL" id="THD26558.1"/>
    </source>
</evidence>
<dbReference type="SUPFAM" id="SSF81321">
    <property type="entry name" value="Family A G protein-coupled receptor-like"/>
    <property type="match status" value="1"/>
</dbReference>
<dbReference type="EMBL" id="JXXN02000699">
    <property type="protein sequence ID" value="THD26558.1"/>
    <property type="molecule type" value="Genomic_DNA"/>
</dbReference>
<keyword evidence="3 5" id="KW-1133">Transmembrane helix</keyword>
<protein>
    <recommendedName>
        <fullName evidence="6">G-protein coupled receptors family 1 profile domain-containing protein</fullName>
    </recommendedName>
</protein>
<accession>A0A4E0RVQ3</accession>
<evidence type="ECO:0000313" key="8">
    <source>
        <dbReference type="Proteomes" id="UP000230066"/>
    </source>
</evidence>
<feature type="transmembrane region" description="Helical" evidence="5">
    <location>
        <begin position="90"/>
        <end position="116"/>
    </location>
</feature>
<evidence type="ECO:0000256" key="5">
    <source>
        <dbReference type="SAM" id="Phobius"/>
    </source>
</evidence>
<dbReference type="Proteomes" id="UP000230066">
    <property type="component" value="Unassembled WGS sequence"/>
</dbReference>
<dbReference type="Gene3D" id="1.20.1070.10">
    <property type="entry name" value="Rhodopsin 7-helix transmembrane proteins"/>
    <property type="match status" value="1"/>
</dbReference>
<sequence length="329" mass="37328">MLAVEVVLQVLLATFGFMGTLINIIVLYALFKLKIGSRSTNILMRSQCAFDALAGFFTFLYKIIGPEIITGLVNLDLFLCIIWYGDSLIWIWVSCSVCNIVCMSMDHAIAVFCPLFYRIHQTLLIGFSLIYVIALSIILFLSNLFDRAFFNGHCQRVQVFNNKALEMFMNAENFLWLIFIYLVPFIIISSTHAAVILYIMRKWKLNKLKSGTKVSRNEEQLWKMYKRTREIALTTVCMASTLLLCHAYDAITYSLDASGLFDYVLLSVPQQAGLLPIILSTSILPCISAGRIKSLREYILINMIQGFLSKLGLDRALAQPTMDSQAELR</sequence>
<dbReference type="PANTHER" id="PTHR45698:SF1">
    <property type="entry name" value="TRACE AMINE-ASSOCIATED RECEPTOR 13C-LIKE"/>
    <property type="match status" value="1"/>
</dbReference>
<organism evidence="7 8">
    <name type="scientific">Fasciola hepatica</name>
    <name type="common">Liver fluke</name>
    <dbReference type="NCBI Taxonomy" id="6192"/>
    <lineage>
        <taxon>Eukaryota</taxon>
        <taxon>Metazoa</taxon>
        <taxon>Spiralia</taxon>
        <taxon>Lophotrochozoa</taxon>
        <taxon>Platyhelminthes</taxon>
        <taxon>Trematoda</taxon>
        <taxon>Digenea</taxon>
        <taxon>Plagiorchiida</taxon>
        <taxon>Echinostomata</taxon>
        <taxon>Echinostomatoidea</taxon>
        <taxon>Fasciolidae</taxon>
        <taxon>Fasciola</taxon>
    </lineage>
</organism>
<feature type="transmembrane region" description="Helical" evidence="5">
    <location>
        <begin position="52"/>
        <end position="84"/>
    </location>
</feature>
<feature type="domain" description="G-protein coupled receptors family 1 profile" evidence="6">
    <location>
        <begin position="22"/>
        <end position="245"/>
    </location>
</feature>
<keyword evidence="8" id="KW-1185">Reference proteome</keyword>
<keyword evidence="2 5" id="KW-0812">Transmembrane</keyword>
<gene>
    <name evidence="7" type="ORF">D915_002768</name>
</gene>
<dbReference type="CDD" id="cd00637">
    <property type="entry name" value="7tm_classA_rhodopsin-like"/>
    <property type="match status" value="1"/>
</dbReference>
<dbReference type="PROSITE" id="PS50262">
    <property type="entry name" value="G_PROTEIN_RECEP_F1_2"/>
    <property type="match status" value="1"/>
</dbReference>
<dbReference type="AlphaFoldDB" id="A0A4E0RVQ3"/>
<dbReference type="InterPro" id="IPR017452">
    <property type="entry name" value="GPCR_Rhodpsn_7TM"/>
</dbReference>
<evidence type="ECO:0000256" key="2">
    <source>
        <dbReference type="ARBA" id="ARBA00022692"/>
    </source>
</evidence>
<evidence type="ECO:0000259" key="6">
    <source>
        <dbReference type="PROSITE" id="PS50262"/>
    </source>
</evidence>
<feature type="transmembrane region" description="Helical" evidence="5">
    <location>
        <begin position="271"/>
        <end position="290"/>
    </location>
</feature>
<comment type="caution">
    <text evidence="7">The sequence shown here is derived from an EMBL/GenBank/DDBJ whole genome shotgun (WGS) entry which is preliminary data.</text>
</comment>
<dbReference type="PANTHER" id="PTHR45698">
    <property type="entry name" value="TRACE AMINE-ASSOCIATED RECEPTOR 19N-RELATED"/>
    <property type="match status" value="1"/>
</dbReference>
<evidence type="ECO:0000256" key="4">
    <source>
        <dbReference type="ARBA" id="ARBA00023136"/>
    </source>
</evidence>
<evidence type="ECO:0000256" key="3">
    <source>
        <dbReference type="ARBA" id="ARBA00022989"/>
    </source>
</evidence>
<feature type="transmembrane region" description="Helical" evidence="5">
    <location>
        <begin position="174"/>
        <end position="200"/>
    </location>
</feature>
<feature type="transmembrane region" description="Helical" evidence="5">
    <location>
        <begin position="6"/>
        <end position="31"/>
    </location>
</feature>
<reference evidence="7" key="1">
    <citation type="submission" date="2019-03" db="EMBL/GenBank/DDBJ databases">
        <title>Improved annotation for the trematode Fasciola hepatica.</title>
        <authorList>
            <person name="Choi Y.-J."/>
            <person name="Martin J."/>
            <person name="Mitreva M."/>
        </authorList>
    </citation>
    <scope>NUCLEOTIDE SEQUENCE [LARGE SCALE GENOMIC DNA]</scope>
</reference>
<name>A0A4E0RVQ3_FASHE</name>
<feature type="transmembrane region" description="Helical" evidence="5">
    <location>
        <begin position="123"/>
        <end position="141"/>
    </location>
</feature>
<keyword evidence="4 5" id="KW-0472">Membrane</keyword>
<proteinExistence type="predicted"/>
<feature type="transmembrane region" description="Helical" evidence="5">
    <location>
        <begin position="231"/>
        <end position="251"/>
    </location>
</feature>
<comment type="subcellular location">
    <subcellularLocation>
        <location evidence="1">Membrane</location>
    </subcellularLocation>
</comment>